<protein>
    <recommendedName>
        <fullName evidence="3">cysteine desulfurase</fullName>
        <ecNumber evidence="3">2.8.1.7</ecNumber>
    </recommendedName>
</protein>
<sequence>MEACKFLERRGFRITYLPVDEYGLVDPQDVKKAITDKPILISVMHASNEVGTIEPISEIGKMAKEAEIYFHTDAVQTVGHIPVNVDELKVDLLSISAHKLYGPKGVGALYVRKGTRLVPLIQGGGQENRRRAGTENVPAIVGLGKAIELAGQTMNREAEQLSYLRDKLIEGLVERIDNIRLNGHPRKRLPNNVNVSVDFVEGESILLNLDLEGICASTGSACSSSSLEPSHVLLALGLSPEQAHGSLRFTFGRENTEEDIEQVLEVLPRVVAKLRAMSPLLKTQK</sequence>
<keyword evidence="7" id="KW-0411">Iron-sulfur</keyword>
<gene>
    <name evidence="9" type="ORF">S01H1_13228</name>
</gene>
<dbReference type="PANTHER" id="PTHR11601:SF34">
    <property type="entry name" value="CYSTEINE DESULFURASE"/>
    <property type="match status" value="1"/>
</dbReference>
<dbReference type="Pfam" id="PF00266">
    <property type="entry name" value="Aminotran_5"/>
    <property type="match status" value="1"/>
</dbReference>
<comment type="cofactor">
    <cofactor evidence="1">
        <name>pyridoxal 5'-phosphate</name>
        <dbReference type="ChEBI" id="CHEBI:597326"/>
    </cofactor>
</comment>
<evidence type="ECO:0000256" key="6">
    <source>
        <dbReference type="ARBA" id="ARBA00023004"/>
    </source>
</evidence>
<dbReference type="InterPro" id="IPR015422">
    <property type="entry name" value="PyrdxlP-dep_Trfase_small"/>
</dbReference>
<keyword evidence="6" id="KW-0408">Iron</keyword>
<reference evidence="9" key="1">
    <citation type="journal article" date="2014" name="Front. Microbiol.">
        <title>High frequency of phylogenetically diverse reductive dehalogenase-homologous genes in deep subseafloor sedimentary metagenomes.</title>
        <authorList>
            <person name="Kawai M."/>
            <person name="Futagami T."/>
            <person name="Toyoda A."/>
            <person name="Takaki Y."/>
            <person name="Nishi S."/>
            <person name="Hori S."/>
            <person name="Arai W."/>
            <person name="Tsubouchi T."/>
            <person name="Morono Y."/>
            <person name="Uchiyama I."/>
            <person name="Ito T."/>
            <person name="Fujiyama A."/>
            <person name="Inagaki F."/>
            <person name="Takami H."/>
        </authorList>
    </citation>
    <scope>NUCLEOTIDE SEQUENCE</scope>
    <source>
        <strain evidence="9">Expedition CK06-06</strain>
    </source>
</reference>
<evidence type="ECO:0000256" key="1">
    <source>
        <dbReference type="ARBA" id="ARBA00001933"/>
    </source>
</evidence>
<dbReference type="InterPro" id="IPR015424">
    <property type="entry name" value="PyrdxlP-dep_Trfase"/>
</dbReference>
<evidence type="ECO:0000256" key="2">
    <source>
        <dbReference type="ARBA" id="ARBA00006490"/>
    </source>
</evidence>
<dbReference type="PANTHER" id="PTHR11601">
    <property type="entry name" value="CYSTEINE DESULFURYLASE FAMILY MEMBER"/>
    <property type="match status" value="1"/>
</dbReference>
<organism evidence="9">
    <name type="scientific">marine sediment metagenome</name>
    <dbReference type="NCBI Taxonomy" id="412755"/>
    <lineage>
        <taxon>unclassified sequences</taxon>
        <taxon>metagenomes</taxon>
        <taxon>ecological metagenomes</taxon>
    </lineage>
</organism>
<dbReference type="SUPFAM" id="SSF53383">
    <property type="entry name" value="PLP-dependent transferases"/>
    <property type="match status" value="1"/>
</dbReference>
<evidence type="ECO:0000256" key="7">
    <source>
        <dbReference type="ARBA" id="ARBA00023014"/>
    </source>
</evidence>
<keyword evidence="4" id="KW-0479">Metal-binding</keyword>
<evidence type="ECO:0000259" key="8">
    <source>
        <dbReference type="Pfam" id="PF00266"/>
    </source>
</evidence>
<dbReference type="InterPro" id="IPR020578">
    <property type="entry name" value="Aminotrans_V_PyrdxlP_BS"/>
</dbReference>
<name>X0TDU0_9ZZZZ</name>
<evidence type="ECO:0000256" key="3">
    <source>
        <dbReference type="ARBA" id="ARBA00012239"/>
    </source>
</evidence>
<dbReference type="GO" id="GO:0031071">
    <property type="term" value="F:cysteine desulfurase activity"/>
    <property type="evidence" value="ECO:0007669"/>
    <property type="project" value="UniProtKB-EC"/>
</dbReference>
<dbReference type="InterPro" id="IPR015421">
    <property type="entry name" value="PyrdxlP-dep_Trfase_major"/>
</dbReference>
<dbReference type="Gene3D" id="3.40.640.10">
    <property type="entry name" value="Type I PLP-dependent aspartate aminotransferase-like (Major domain)"/>
    <property type="match status" value="1"/>
</dbReference>
<proteinExistence type="inferred from homology"/>
<dbReference type="GO" id="GO:0046872">
    <property type="term" value="F:metal ion binding"/>
    <property type="evidence" value="ECO:0007669"/>
    <property type="project" value="UniProtKB-KW"/>
</dbReference>
<dbReference type="GO" id="GO:0051536">
    <property type="term" value="F:iron-sulfur cluster binding"/>
    <property type="evidence" value="ECO:0007669"/>
    <property type="project" value="UniProtKB-KW"/>
</dbReference>
<feature type="domain" description="Aminotransferase class V" evidence="8">
    <location>
        <begin position="5"/>
        <end position="263"/>
    </location>
</feature>
<dbReference type="EMBL" id="BARS01006825">
    <property type="protein sequence ID" value="GAF74230.1"/>
    <property type="molecule type" value="Genomic_DNA"/>
</dbReference>
<comment type="caution">
    <text evidence="9">The sequence shown here is derived from an EMBL/GenBank/DDBJ whole genome shotgun (WGS) entry which is preliminary data.</text>
</comment>
<dbReference type="EC" id="2.8.1.7" evidence="3"/>
<comment type="similarity">
    <text evidence="2">Belongs to the class-V pyridoxal-phosphate-dependent aminotransferase family. NifS/IscS subfamily.</text>
</comment>
<dbReference type="Gene3D" id="3.90.1150.10">
    <property type="entry name" value="Aspartate Aminotransferase, domain 1"/>
    <property type="match status" value="1"/>
</dbReference>
<evidence type="ECO:0000313" key="9">
    <source>
        <dbReference type="EMBL" id="GAF74230.1"/>
    </source>
</evidence>
<dbReference type="InterPro" id="IPR000192">
    <property type="entry name" value="Aminotrans_V_dom"/>
</dbReference>
<dbReference type="AlphaFoldDB" id="X0TDU0"/>
<evidence type="ECO:0000256" key="4">
    <source>
        <dbReference type="ARBA" id="ARBA00022723"/>
    </source>
</evidence>
<keyword evidence="5" id="KW-0663">Pyridoxal phosphate</keyword>
<accession>X0TDU0</accession>
<evidence type="ECO:0000256" key="5">
    <source>
        <dbReference type="ARBA" id="ARBA00022898"/>
    </source>
</evidence>
<dbReference type="PROSITE" id="PS00595">
    <property type="entry name" value="AA_TRANSFER_CLASS_5"/>
    <property type="match status" value="1"/>
</dbReference>